<sequence length="30" mass="3258">VLAASNEELDTTKESKEASSLDFNSVFVLL</sequence>
<dbReference type="EMBL" id="UINC01165220">
    <property type="protein sequence ID" value="SVD66493.1"/>
    <property type="molecule type" value="Genomic_DNA"/>
</dbReference>
<reference evidence="1" key="1">
    <citation type="submission" date="2018-05" db="EMBL/GenBank/DDBJ databases">
        <authorList>
            <person name="Lanie J.A."/>
            <person name="Ng W.-L."/>
            <person name="Kazmierczak K.M."/>
            <person name="Andrzejewski T.M."/>
            <person name="Davidsen T.M."/>
            <person name="Wayne K.J."/>
            <person name="Tettelin H."/>
            <person name="Glass J.I."/>
            <person name="Rusch D."/>
            <person name="Podicherti R."/>
            <person name="Tsui H.-C.T."/>
            <person name="Winkler M.E."/>
        </authorList>
    </citation>
    <scope>NUCLEOTIDE SEQUENCE</scope>
</reference>
<protein>
    <submittedName>
        <fullName evidence="1">Uncharacterized protein</fullName>
    </submittedName>
</protein>
<dbReference type="AlphaFoldDB" id="A0A382X6B8"/>
<evidence type="ECO:0000313" key="1">
    <source>
        <dbReference type="EMBL" id="SVD66493.1"/>
    </source>
</evidence>
<feature type="non-terminal residue" evidence="1">
    <location>
        <position position="1"/>
    </location>
</feature>
<gene>
    <name evidence="1" type="ORF">METZ01_LOCUS419347</name>
</gene>
<proteinExistence type="predicted"/>
<organism evidence="1">
    <name type="scientific">marine metagenome</name>
    <dbReference type="NCBI Taxonomy" id="408172"/>
    <lineage>
        <taxon>unclassified sequences</taxon>
        <taxon>metagenomes</taxon>
        <taxon>ecological metagenomes</taxon>
    </lineage>
</organism>
<accession>A0A382X6B8</accession>
<name>A0A382X6B8_9ZZZZ</name>